<dbReference type="Proteomes" id="UP000541421">
    <property type="component" value="Unassembled WGS sequence"/>
</dbReference>
<dbReference type="Pfam" id="PF05901">
    <property type="entry name" value="Excalibur"/>
    <property type="match status" value="1"/>
</dbReference>
<dbReference type="SMART" id="SM00894">
    <property type="entry name" value="Excalibur"/>
    <property type="match status" value="1"/>
</dbReference>
<organism evidence="2 3">
    <name type="scientific">Pelistega europaea</name>
    <dbReference type="NCBI Taxonomy" id="106147"/>
    <lineage>
        <taxon>Bacteria</taxon>
        <taxon>Pseudomonadati</taxon>
        <taxon>Pseudomonadota</taxon>
        <taxon>Betaproteobacteria</taxon>
        <taxon>Burkholderiales</taxon>
        <taxon>Alcaligenaceae</taxon>
        <taxon>Pelistega</taxon>
    </lineage>
</organism>
<evidence type="ECO:0000313" key="3">
    <source>
        <dbReference type="Proteomes" id="UP000541421"/>
    </source>
</evidence>
<dbReference type="EMBL" id="JABGBO010000012">
    <property type="protein sequence ID" value="NOL50447.1"/>
    <property type="molecule type" value="Genomic_DNA"/>
</dbReference>
<comment type="caution">
    <text evidence="2">The sequence shown here is derived from an EMBL/GenBank/DDBJ whole genome shotgun (WGS) entry which is preliminary data.</text>
</comment>
<sequence length="73" mass="8471">MREIFLMLLACIVLSTELAIAKEKYHCDEGRKYCKEMSSCEEAKFYLNRCGMTRLDRDRDGIPCENVCGRKGK</sequence>
<proteinExistence type="predicted"/>
<evidence type="ECO:0000259" key="1">
    <source>
        <dbReference type="SMART" id="SM00894"/>
    </source>
</evidence>
<keyword evidence="3" id="KW-1185">Reference proteome</keyword>
<feature type="domain" description="Excalibur calcium-binding" evidence="1">
    <location>
        <begin position="30"/>
        <end position="65"/>
    </location>
</feature>
<protein>
    <submittedName>
        <fullName evidence="2">Excalibur calcium-binding domain-containing protein</fullName>
    </submittedName>
</protein>
<evidence type="ECO:0000313" key="2">
    <source>
        <dbReference type="EMBL" id="NOL50447.1"/>
    </source>
</evidence>
<dbReference type="AlphaFoldDB" id="A0A7Y4LBH7"/>
<dbReference type="InterPro" id="IPR008613">
    <property type="entry name" value="Excalibur_Ca-bd_domain"/>
</dbReference>
<reference evidence="2 3" key="1">
    <citation type="submission" date="2020-05" db="EMBL/GenBank/DDBJ databases">
        <authorList>
            <person name="Niu N."/>
        </authorList>
    </citation>
    <scope>NUCLEOTIDE SEQUENCE [LARGE SCALE GENOMIC DNA]</scope>
    <source>
        <strain evidence="2 3">LMG10982</strain>
    </source>
</reference>
<accession>A0A7Y4LBH7</accession>
<gene>
    <name evidence="2" type="ORF">HKX40_09930</name>
</gene>
<name>A0A7Y4LBH7_9BURK</name>